<reference evidence="1 2" key="1">
    <citation type="submission" date="2019-06" db="EMBL/GenBank/DDBJ databases">
        <title>Genomic Encyclopedia of Type Strains, Phase IV (KMG-V): Genome sequencing to study the core and pangenomes of soil and plant-associated prokaryotes.</title>
        <authorList>
            <person name="Whitman W."/>
        </authorList>
    </citation>
    <scope>NUCLEOTIDE SEQUENCE [LARGE SCALE GENOMIC DNA]</scope>
    <source>
        <strain evidence="1 2">BR 11650</strain>
    </source>
</reference>
<dbReference type="Proteomes" id="UP000318529">
    <property type="component" value="Unassembled WGS sequence"/>
</dbReference>
<dbReference type="AlphaFoldDB" id="A0A560C5U1"/>
<sequence>MWPAARGAGRLGITAKTLPPDAMIVDEYLGFRAGDEVLDLAELTAGTARIKELHLVPSDWANGPTVIAVMVNGAERYVIQLKKVQIHDAKEPETRNRRVIPLRRDPH</sequence>
<dbReference type="EMBL" id="VITH01000009">
    <property type="protein sequence ID" value="TWA80219.1"/>
    <property type="molecule type" value="Genomic_DNA"/>
</dbReference>
<gene>
    <name evidence="1" type="ORF">FBZ83_10925</name>
</gene>
<evidence type="ECO:0000313" key="2">
    <source>
        <dbReference type="Proteomes" id="UP000318529"/>
    </source>
</evidence>
<accession>A0A560C5U1</accession>
<organism evidence="1 2">
    <name type="scientific">Azospirillum brasilense</name>
    <dbReference type="NCBI Taxonomy" id="192"/>
    <lineage>
        <taxon>Bacteria</taxon>
        <taxon>Pseudomonadati</taxon>
        <taxon>Pseudomonadota</taxon>
        <taxon>Alphaproteobacteria</taxon>
        <taxon>Rhodospirillales</taxon>
        <taxon>Azospirillaceae</taxon>
        <taxon>Azospirillum</taxon>
    </lineage>
</organism>
<proteinExistence type="predicted"/>
<name>A0A560C5U1_AZOBR</name>
<protein>
    <submittedName>
        <fullName evidence="1">Uncharacterized protein</fullName>
    </submittedName>
</protein>
<evidence type="ECO:0000313" key="1">
    <source>
        <dbReference type="EMBL" id="TWA80219.1"/>
    </source>
</evidence>
<comment type="caution">
    <text evidence="1">The sequence shown here is derived from an EMBL/GenBank/DDBJ whole genome shotgun (WGS) entry which is preliminary data.</text>
</comment>